<dbReference type="PROSITE" id="PS00850">
    <property type="entry name" value="GLY_RADICAL_1"/>
    <property type="match status" value="1"/>
</dbReference>
<dbReference type="PROSITE" id="PS51161">
    <property type="entry name" value="ATP_CONE"/>
    <property type="match status" value="1"/>
</dbReference>
<dbReference type="NCBIfam" id="TIGR02487">
    <property type="entry name" value="NrdD"/>
    <property type="match status" value="1"/>
</dbReference>
<keyword evidence="1 4" id="KW-0547">Nucleotide-binding</keyword>
<feature type="domain" description="Glycine radical" evidence="6">
    <location>
        <begin position="603"/>
        <end position="726"/>
    </location>
</feature>
<dbReference type="PROSITE" id="PS51149">
    <property type="entry name" value="GLY_RADICAL_2"/>
    <property type="match status" value="1"/>
</dbReference>
<protein>
    <submittedName>
        <fullName evidence="8">Anaerobic ribonucleoside-triphosphate reductase</fullName>
        <ecNumber evidence="8">1.17.4.2</ecNumber>
    </submittedName>
</protein>
<keyword evidence="3 4" id="KW-0067">ATP-binding</keyword>
<dbReference type="PANTHER" id="PTHR21075:SF0">
    <property type="entry name" value="ANAEROBIC RIBONUCLEOSIDE-TRIPHOSPHATE REDUCTASE"/>
    <property type="match status" value="1"/>
</dbReference>
<accession>A0ABV6H261</accession>
<name>A0ABV6H261_9PAST</name>
<evidence type="ECO:0000256" key="1">
    <source>
        <dbReference type="ARBA" id="ARBA00022741"/>
    </source>
</evidence>
<feature type="domain" description="ATP-cone" evidence="7">
    <location>
        <begin position="22"/>
        <end position="113"/>
    </location>
</feature>
<comment type="caution">
    <text evidence="8">The sequence shown here is derived from an EMBL/GenBank/DDBJ whole genome shotgun (WGS) entry which is preliminary data.</text>
</comment>
<gene>
    <name evidence="8" type="primary">nrdD</name>
    <name evidence="8" type="ORF">ACFFHK_08335</name>
</gene>
<dbReference type="EMBL" id="JBHLWB010000009">
    <property type="protein sequence ID" value="MFC0309708.1"/>
    <property type="molecule type" value="Genomic_DNA"/>
</dbReference>
<dbReference type="Gene3D" id="3.20.70.20">
    <property type="match status" value="1"/>
</dbReference>
<evidence type="ECO:0000256" key="4">
    <source>
        <dbReference type="PROSITE-ProRule" id="PRU00492"/>
    </source>
</evidence>
<evidence type="ECO:0000256" key="3">
    <source>
        <dbReference type="ARBA" id="ARBA00022840"/>
    </source>
</evidence>
<keyword evidence="2 5" id="KW-0556">Organic radical</keyword>
<dbReference type="InterPro" id="IPR012833">
    <property type="entry name" value="NrdD"/>
</dbReference>
<proteinExistence type="predicted"/>
<dbReference type="NCBIfam" id="NF006732">
    <property type="entry name" value="PRK09263.1"/>
    <property type="match status" value="1"/>
</dbReference>
<feature type="modified residue" description="Glycine radical" evidence="5">
    <location>
        <position position="701"/>
    </location>
</feature>
<evidence type="ECO:0000259" key="7">
    <source>
        <dbReference type="PROSITE" id="PS51161"/>
    </source>
</evidence>
<dbReference type="InterPro" id="IPR005144">
    <property type="entry name" value="ATP-cone_dom"/>
</dbReference>
<evidence type="ECO:0000256" key="2">
    <source>
        <dbReference type="ARBA" id="ARBA00022818"/>
    </source>
</evidence>
<dbReference type="InterPro" id="IPR019777">
    <property type="entry name" value="Form_AcTrfase_GR_CS"/>
</dbReference>
<dbReference type="Proteomes" id="UP001589767">
    <property type="component" value="Unassembled WGS sequence"/>
</dbReference>
<dbReference type="SUPFAM" id="SSF51998">
    <property type="entry name" value="PFL-like glycyl radical enzymes"/>
    <property type="match status" value="1"/>
</dbReference>
<evidence type="ECO:0000259" key="6">
    <source>
        <dbReference type="PROSITE" id="PS51149"/>
    </source>
</evidence>
<dbReference type="PANTHER" id="PTHR21075">
    <property type="entry name" value="ANAEROBIC RIBONUCLEOSIDE-TRIPHOSPHATE REDUCTASE"/>
    <property type="match status" value="1"/>
</dbReference>
<dbReference type="InterPro" id="IPR001150">
    <property type="entry name" value="Gly_radical"/>
</dbReference>
<dbReference type="Pfam" id="PF03477">
    <property type="entry name" value="ATP-cone"/>
    <property type="match status" value="1"/>
</dbReference>
<organism evidence="8 9">
    <name type="scientific">Gallibacterium trehalosifermentans</name>
    <dbReference type="NCBI Taxonomy" id="516935"/>
    <lineage>
        <taxon>Bacteria</taxon>
        <taxon>Pseudomonadati</taxon>
        <taxon>Pseudomonadota</taxon>
        <taxon>Gammaproteobacteria</taxon>
        <taxon>Pasteurellales</taxon>
        <taxon>Pasteurellaceae</taxon>
        <taxon>Gallibacterium</taxon>
    </lineage>
</organism>
<evidence type="ECO:0000313" key="8">
    <source>
        <dbReference type="EMBL" id="MFC0309708.1"/>
    </source>
</evidence>
<dbReference type="CDD" id="cd01675">
    <property type="entry name" value="RNR_III"/>
    <property type="match status" value="1"/>
</dbReference>
<dbReference type="Pfam" id="PF13597">
    <property type="entry name" value="NRDD"/>
    <property type="match status" value="1"/>
</dbReference>
<reference evidence="8 9" key="1">
    <citation type="submission" date="2024-09" db="EMBL/GenBank/DDBJ databases">
        <authorList>
            <person name="Sun Q."/>
            <person name="Mori K."/>
        </authorList>
    </citation>
    <scope>NUCLEOTIDE SEQUENCE [LARGE SCALE GENOMIC DNA]</scope>
    <source>
        <strain evidence="8 9">CCM 7539</strain>
    </source>
</reference>
<sequence>MLIQKSSSQTLTSNYQQQAVSLTVIKRDGSQAIFNPQFIHNAIQQAAKAVAVEDLLYFAELSQTISFAIKNSVKQQVDIAYIQQVVEEHLMQSKYPQVARAYIEYRHDRDKEREKRSRLTKEIEGLIEQNNVLLLNENANKDAKVIPTQRDLLAGIVARHYATNYILPSDIVVAHERGEIHYHDLDYSPFFPMFNCMLVDLAGMLTQGFKMGNAEIEPPKSITTATAVSAQIIAQVASHIYGGTTIDRIDEVLAPYVEKSYQKHLKTARYWKVADEEAYANALTEKECFDAFQSLEYEVNTLHTANGQTPFVTFGFGLGTSWQARLIQRSILLNRICGLGKNHKTAVFPKLVFTIKRGLNQQPQDPNYDIKQLALECAAKRMYPDILNYEQVVKVTGSFKAPMGCRSFLGRYVENGEEIHAGRNNLGVVSINLPRIALEAKQNEEKFYQILEQRLALAKRALLTRIARLENTKARVAPILYMEGACGVRLKADENVAKIFKNGRASISLGYIGIHETINALYQQGHIFDNARLREKGIAIVRYLSEATKKWQAETGYAFSLYSTPSESLCDRFCRLDSKQFGVIKGVTDKGYYTNSFHLDVEKKVNPYDKLDFEMVYPPLASGGFICYGEYPNLQHNLKALEDVWDYSYERVPYYGTNTPIDECYQCGFTGEFACTSKGFVCPKCGNHDSTKVSVIRRVCGYLGSPDARPFNPGKQAEVKRRVKHL</sequence>
<keyword evidence="8" id="KW-0560">Oxidoreductase</keyword>
<dbReference type="EC" id="1.17.4.2" evidence="8"/>
<keyword evidence="9" id="KW-1185">Reference proteome</keyword>
<dbReference type="RefSeq" id="WP_382371404.1">
    <property type="nucleotide sequence ID" value="NZ_JBHLWB010000009.1"/>
</dbReference>
<evidence type="ECO:0000313" key="9">
    <source>
        <dbReference type="Proteomes" id="UP001589767"/>
    </source>
</evidence>
<dbReference type="GO" id="GO:0008998">
    <property type="term" value="F:ribonucleoside-triphosphate reductase (thioredoxin) activity"/>
    <property type="evidence" value="ECO:0007669"/>
    <property type="project" value="UniProtKB-EC"/>
</dbReference>
<evidence type="ECO:0000256" key="5">
    <source>
        <dbReference type="PROSITE-ProRule" id="PRU00493"/>
    </source>
</evidence>